<dbReference type="InterPro" id="IPR002347">
    <property type="entry name" value="SDR_fam"/>
</dbReference>
<evidence type="ECO:0000256" key="2">
    <source>
        <dbReference type="ARBA" id="ARBA00023002"/>
    </source>
</evidence>
<feature type="domain" description="Ketoreductase" evidence="4">
    <location>
        <begin position="14"/>
        <end position="195"/>
    </location>
</feature>
<evidence type="ECO:0000256" key="1">
    <source>
        <dbReference type="ARBA" id="ARBA00006484"/>
    </source>
</evidence>
<accession>A0A3N0CH17</accession>
<dbReference type="InterPro" id="IPR020904">
    <property type="entry name" value="Sc_DH/Rdtase_CS"/>
</dbReference>
<dbReference type="PRINTS" id="PR00080">
    <property type="entry name" value="SDRFAMILY"/>
</dbReference>
<dbReference type="PROSITE" id="PS00061">
    <property type="entry name" value="ADH_SHORT"/>
    <property type="match status" value="1"/>
</dbReference>
<dbReference type="SUPFAM" id="SSF51735">
    <property type="entry name" value="NAD(P)-binding Rossmann-fold domains"/>
    <property type="match status" value="1"/>
</dbReference>
<dbReference type="InterPro" id="IPR057326">
    <property type="entry name" value="KR_dom"/>
</dbReference>
<dbReference type="InterPro" id="IPR036291">
    <property type="entry name" value="NAD(P)-bd_dom_sf"/>
</dbReference>
<proteinExistence type="inferred from homology"/>
<dbReference type="OrthoDB" id="3743899at2"/>
<evidence type="ECO:0000256" key="3">
    <source>
        <dbReference type="RuleBase" id="RU000363"/>
    </source>
</evidence>
<protein>
    <submittedName>
        <fullName evidence="5">SDR family NAD(P)-dependent oxidoreductase</fullName>
    </submittedName>
</protein>
<dbReference type="RefSeq" id="WP_123228041.1">
    <property type="nucleotide sequence ID" value="NZ_RJSE01000007.1"/>
</dbReference>
<sequence>MKGNEMPTYDLRDKTALITGGTGGLGRATAELLLKRGARVAILDVNPETPRIARDLSPTGALGVIADVRDRERLDAAVAQVVDRFGSVDISIANAGVLSRGATLRSMPASSVDQLFAVNIGGVVNTVSATMEQVIANRGQVVLISSVFAFLNGMGTVPYAMSKAAVEQLGRGLRVELAQHGASATTAYFSLIETDMIRNGVDADPTVIQLMAALPKPLLVRIQPQQAAKAIVDGIERRAPRVIKPARWAPLSALRGVLSPALDARLAADQQTQSLLDELETRAGARPA</sequence>
<gene>
    <name evidence="5" type="ORF">EFK50_13445</name>
</gene>
<dbReference type="Gene3D" id="3.40.50.720">
    <property type="entry name" value="NAD(P)-binding Rossmann-like Domain"/>
    <property type="match status" value="1"/>
</dbReference>
<dbReference type="GO" id="GO:0016491">
    <property type="term" value="F:oxidoreductase activity"/>
    <property type="evidence" value="ECO:0007669"/>
    <property type="project" value="UniProtKB-KW"/>
</dbReference>
<organism evidence="5 6">
    <name type="scientific">Nocardioides marmoriginsengisoli</name>
    <dbReference type="NCBI Taxonomy" id="661483"/>
    <lineage>
        <taxon>Bacteria</taxon>
        <taxon>Bacillati</taxon>
        <taxon>Actinomycetota</taxon>
        <taxon>Actinomycetes</taxon>
        <taxon>Propionibacteriales</taxon>
        <taxon>Nocardioidaceae</taxon>
        <taxon>Nocardioides</taxon>
    </lineage>
</organism>
<name>A0A3N0CH17_9ACTN</name>
<dbReference type="PANTHER" id="PTHR44196:SF1">
    <property type="entry name" value="DEHYDROGENASE_REDUCTASE SDR FAMILY MEMBER 7B"/>
    <property type="match status" value="1"/>
</dbReference>
<evidence type="ECO:0000259" key="4">
    <source>
        <dbReference type="SMART" id="SM00822"/>
    </source>
</evidence>
<dbReference type="PRINTS" id="PR00081">
    <property type="entry name" value="GDHRDH"/>
</dbReference>
<dbReference type="Pfam" id="PF00106">
    <property type="entry name" value="adh_short"/>
    <property type="match status" value="1"/>
</dbReference>
<dbReference type="AlphaFoldDB" id="A0A3N0CH17"/>
<keyword evidence="6" id="KW-1185">Reference proteome</keyword>
<keyword evidence="2" id="KW-0560">Oxidoreductase</keyword>
<comment type="caution">
    <text evidence="5">The sequence shown here is derived from an EMBL/GenBank/DDBJ whole genome shotgun (WGS) entry which is preliminary data.</text>
</comment>
<dbReference type="Proteomes" id="UP000267128">
    <property type="component" value="Unassembled WGS sequence"/>
</dbReference>
<dbReference type="GO" id="GO:0016020">
    <property type="term" value="C:membrane"/>
    <property type="evidence" value="ECO:0007669"/>
    <property type="project" value="TreeGrafter"/>
</dbReference>
<dbReference type="EMBL" id="RJSE01000007">
    <property type="protein sequence ID" value="RNL62747.1"/>
    <property type="molecule type" value="Genomic_DNA"/>
</dbReference>
<dbReference type="SMART" id="SM00822">
    <property type="entry name" value="PKS_KR"/>
    <property type="match status" value="1"/>
</dbReference>
<dbReference type="PANTHER" id="PTHR44196">
    <property type="entry name" value="DEHYDROGENASE/REDUCTASE SDR FAMILY MEMBER 7B"/>
    <property type="match status" value="1"/>
</dbReference>
<reference evidence="5 6" key="1">
    <citation type="submission" date="2018-11" db="EMBL/GenBank/DDBJ databases">
        <authorList>
            <person name="Li F."/>
        </authorList>
    </citation>
    <scope>NUCLEOTIDE SEQUENCE [LARGE SCALE GENOMIC DNA]</scope>
    <source>
        <strain evidence="5 6">Gsoil 097</strain>
    </source>
</reference>
<evidence type="ECO:0000313" key="5">
    <source>
        <dbReference type="EMBL" id="RNL62747.1"/>
    </source>
</evidence>
<comment type="similarity">
    <text evidence="1 3">Belongs to the short-chain dehydrogenases/reductases (SDR) family.</text>
</comment>
<evidence type="ECO:0000313" key="6">
    <source>
        <dbReference type="Proteomes" id="UP000267128"/>
    </source>
</evidence>
<dbReference type="CDD" id="cd05233">
    <property type="entry name" value="SDR_c"/>
    <property type="match status" value="1"/>
</dbReference>